<evidence type="ECO:0000256" key="1">
    <source>
        <dbReference type="SAM" id="Phobius"/>
    </source>
</evidence>
<dbReference type="AlphaFoldDB" id="A0A0F9VT01"/>
<feature type="transmembrane region" description="Helical" evidence="1">
    <location>
        <begin position="41"/>
        <end position="60"/>
    </location>
</feature>
<reference evidence="2" key="1">
    <citation type="journal article" date="2015" name="Nature">
        <title>Complex archaea that bridge the gap between prokaryotes and eukaryotes.</title>
        <authorList>
            <person name="Spang A."/>
            <person name="Saw J.H."/>
            <person name="Jorgensen S.L."/>
            <person name="Zaremba-Niedzwiedzka K."/>
            <person name="Martijn J."/>
            <person name="Lind A.E."/>
            <person name="van Eijk R."/>
            <person name="Schleper C."/>
            <person name="Guy L."/>
            <person name="Ettema T.J."/>
        </authorList>
    </citation>
    <scope>NUCLEOTIDE SEQUENCE</scope>
</reference>
<feature type="transmembrane region" description="Helical" evidence="1">
    <location>
        <begin position="6"/>
        <end position="29"/>
    </location>
</feature>
<keyword evidence="1" id="KW-1133">Transmembrane helix</keyword>
<protein>
    <submittedName>
        <fullName evidence="2">Uncharacterized protein</fullName>
    </submittedName>
</protein>
<accession>A0A0F9VT01</accession>
<evidence type="ECO:0000313" key="2">
    <source>
        <dbReference type="EMBL" id="KKN68853.1"/>
    </source>
</evidence>
<organism evidence="2">
    <name type="scientific">marine sediment metagenome</name>
    <dbReference type="NCBI Taxonomy" id="412755"/>
    <lineage>
        <taxon>unclassified sequences</taxon>
        <taxon>metagenomes</taxon>
        <taxon>ecological metagenomes</taxon>
    </lineage>
</organism>
<feature type="transmembrane region" description="Helical" evidence="1">
    <location>
        <begin position="132"/>
        <end position="150"/>
    </location>
</feature>
<keyword evidence="1" id="KW-0812">Transmembrane</keyword>
<feature type="transmembrane region" description="Helical" evidence="1">
    <location>
        <begin position="97"/>
        <end position="120"/>
    </location>
</feature>
<keyword evidence="1" id="KW-0472">Membrane</keyword>
<proteinExistence type="predicted"/>
<sequence>MFLTEFFGFFSLSAFASWGFLMAFFFNVFVFSLDIKRNTTLLLSSFIMMLSYTASDYFFTWLSIENSLYLDWALYDYATVIALLSVYLLLKKTTPSFMYILIGLIVNSLLSLCMYLDMYVNNNREPWFLWDLYTFSVNIIDLIMIVILIVDRDLLGLHKLKNKLLNYFKPNDTHKVT</sequence>
<name>A0A0F9VT01_9ZZZZ</name>
<comment type="caution">
    <text evidence="2">The sequence shown here is derived from an EMBL/GenBank/DDBJ whole genome shotgun (WGS) entry which is preliminary data.</text>
</comment>
<dbReference type="EMBL" id="LAZR01000438">
    <property type="protein sequence ID" value="KKN68853.1"/>
    <property type="molecule type" value="Genomic_DNA"/>
</dbReference>
<feature type="transmembrane region" description="Helical" evidence="1">
    <location>
        <begin position="72"/>
        <end position="90"/>
    </location>
</feature>
<gene>
    <name evidence="2" type="ORF">LCGC14_0447190</name>
</gene>